<feature type="domain" description="Acyl-CoA thioesterase-like C-terminal" evidence="2">
    <location>
        <begin position="137"/>
        <end position="263"/>
    </location>
</feature>
<dbReference type="Pfam" id="PF13622">
    <property type="entry name" value="4HBT_3"/>
    <property type="match status" value="1"/>
</dbReference>
<evidence type="ECO:0000259" key="2">
    <source>
        <dbReference type="Pfam" id="PF20789"/>
    </source>
</evidence>
<evidence type="ECO:0000313" key="3">
    <source>
        <dbReference type="EMBL" id="QHB99934.1"/>
    </source>
</evidence>
<dbReference type="Gene3D" id="2.40.160.210">
    <property type="entry name" value="Acyl-CoA thioesterase, double hotdog domain"/>
    <property type="match status" value="1"/>
</dbReference>
<dbReference type="RefSeq" id="WP_159544000.1">
    <property type="nucleotide sequence ID" value="NZ_CP047156.1"/>
</dbReference>
<evidence type="ECO:0000313" key="4">
    <source>
        <dbReference type="Proteomes" id="UP000463857"/>
    </source>
</evidence>
<dbReference type="KEGG" id="eke:EK0264_06315"/>
<dbReference type="OrthoDB" id="1413770at2"/>
<dbReference type="SUPFAM" id="SSF54637">
    <property type="entry name" value="Thioesterase/thiol ester dehydrase-isomerase"/>
    <property type="match status" value="1"/>
</dbReference>
<dbReference type="EMBL" id="CP047156">
    <property type="protein sequence ID" value="QHB99934.1"/>
    <property type="molecule type" value="Genomic_DNA"/>
</dbReference>
<dbReference type="InterPro" id="IPR049450">
    <property type="entry name" value="ACOT8-like_C"/>
</dbReference>
<dbReference type="InParanoid" id="A0A7L4YKY6"/>
<dbReference type="InterPro" id="IPR049449">
    <property type="entry name" value="TesB_ACOT8-like_N"/>
</dbReference>
<keyword evidence="4" id="KW-1185">Reference proteome</keyword>
<dbReference type="AlphaFoldDB" id="A0A7L4YKY6"/>
<sequence>MASLTPLEDAFYLPAGDGVFDATHATQSPWDPAAQHGGPPSALLARCMGDALPEQSLRLGRLTVDFLGPIPLARCEVDVTVTRPGRRISRTEATLQVDGKPVVSASAWFIAAASQPPTGGWQEYGVLPLPDKQEQNYFTGMNPDWGYGRAIEWRFASGSFSDPGDAVVWARPRISLIAGRELTGQDRAVIVADSANGISNELPIGKWLFIPPTITYTSLRQPSGEWVMLDAKTTIAPDGGGLTHAVLGDADGMCGTVAQPLLVTEV</sequence>
<protein>
    <submittedName>
        <fullName evidence="3">Thioesterase family protein</fullName>
    </submittedName>
</protein>
<organism evidence="3 4">
    <name type="scientific">Epidermidibacterium keratini</name>
    <dbReference type="NCBI Taxonomy" id="1891644"/>
    <lineage>
        <taxon>Bacteria</taxon>
        <taxon>Bacillati</taxon>
        <taxon>Actinomycetota</taxon>
        <taxon>Actinomycetes</taxon>
        <taxon>Sporichthyales</taxon>
        <taxon>Sporichthyaceae</taxon>
        <taxon>Epidermidibacterium</taxon>
    </lineage>
</organism>
<accession>A0A7L4YKY6</accession>
<dbReference type="Proteomes" id="UP000463857">
    <property type="component" value="Chromosome"/>
</dbReference>
<name>A0A7L4YKY6_9ACTN</name>
<proteinExistence type="predicted"/>
<gene>
    <name evidence="3" type="ORF">EK0264_06315</name>
</gene>
<feature type="domain" description="Acyl-CoA thioesterase-like N-terminal HotDog" evidence="1">
    <location>
        <begin position="27"/>
        <end position="109"/>
    </location>
</feature>
<evidence type="ECO:0000259" key="1">
    <source>
        <dbReference type="Pfam" id="PF13622"/>
    </source>
</evidence>
<reference evidence="3 4" key="1">
    <citation type="journal article" date="2018" name="Int. J. Syst. Evol. Microbiol.">
        <title>Epidermidibacterium keratini gen. nov., sp. nov., a member of the family Sporichthyaceae, isolated from keratin epidermis.</title>
        <authorList>
            <person name="Lee D.G."/>
            <person name="Trujillo M.E."/>
            <person name="Kang S."/>
            <person name="Nam J.J."/>
            <person name="Kim Y.J."/>
        </authorList>
    </citation>
    <scope>NUCLEOTIDE SEQUENCE [LARGE SCALE GENOMIC DNA]</scope>
    <source>
        <strain evidence="3 4">EPI-7</strain>
    </source>
</reference>
<dbReference type="InterPro" id="IPR029069">
    <property type="entry name" value="HotDog_dom_sf"/>
</dbReference>
<dbReference type="InterPro" id="IPR042171">
    <property type="entry name" value="Acyl-CoA_hotdog"/>
</dbReference>
<dbReference type="Pfam" id="PF20789">
    <property type="entry name" value="4HBT_3C"/>
    <property type="match status" value="1"/>
</dbReference>